<dbReference type="CDD" id="cd00118">
    <property type="entry name" value="LysM"/>
    <property type="match status" value="2"/>
</dbReference>
<dbReference type="PROSITE" id="PS51782">
    <property type="entry name" value="LYSM"/>
    <property type="match status" value="2"/>
</dbReference>
<proteinExistence type="predicted"/>
<feature type="domain" description="LysM" evidence="1">
    <location>
        <begin position="65"/>
        <end position="109"/>
    </location>
</feature>
<dbReference type="Proteomes" id="UP001208656">
    <property type="component" value="Unassembled WGS sequence"/>
</dbReference>
<dbReference type="Gene3D" id="3.10.350.10">
    <property type="entry name" value="LysM domain"/>
    <property type="match status" value="2"/>
</dbReference>
<dbReference type="EMBL" id="JAOUSE010000081">
    <property type="protein sequence ID" value="MCU9595819.1"/>
    <property type="molecule type" value="Genomic_DNA"/>
</dbReference>
<evidence type="ECO:0000313" key="2">
    <source>
        <dbReference type="EMBL" id="MCU9595819.1"/>
    </source>
</evidence>
<comment type="caution">
    <text evidence="2">The sequence shown here is derived from an EMBL/GenBank/DDBJ whole genome shotgun (WGS) entry which is preliminary data.</text>
</comment>
<dbReference type="SUPFAM" id="SSF54106">
    <property type="entry name" value="LysM domain"/>
    <property type="match status" value="2"/>
</dbReference>
<gene>
    <name evidence="2" type="ORF">OEV82_15530</name>
</gene>
<dbReference type="PANTHER" id="PTHR33734">
    <property type="entry name" value="LYSM DOMAIN-CONTAINING GPI-ANCHORED PROTEIN 2"/>
    <property type="match status" value="1"/>
</dbReference>
<dbReference type="InterPro" id="IPR018392">
    <property type="entry name" value="LysM"/>
</dbReference>
<dbReference type="PANTHER" id="PTHR33734:SF22">
    <property type="entry name" value="MEMBRANE-BOUND LYTIC MUREIN TRANSGLYCOSYLASE D"/>
    <property type="match status" value="1"/>
</dbReference>
<dbReference type="InterPro" id="IPR036779">
    <property type="entry name" value="LysM_dom_sf"/>
</dbReference>
<feature type="domain" description="LysM" evidence="1">
    <location>
        <begin position="13"/>
        <end position="57"/>
    </location>
</feature>
<evidence type="ECO:0000313" key="3">
    <source>
        <dbReference type="Proteomes" id="UP001208656"/>
    </source>
</evidence>
<dbReference type="SMART" id="SM00257">
    <property type="entry name" value="LysM"/>
    <property type="match status" value="2"/>
</dbReference>
<accession>A0ABT2WJE6</accession>
<name>A0ABT2WJE6_9BACI</name>
<organism evidence="2 3">
    <name type="scientific">Pallidibacillus thermolactis</name>
    <dbReference type="NCBI Taxonomy" id="251051"/>
    <lineage>
        <taxon>Bacteria</taxon>
        <taxon>Bacillati</taxon>
        <taxon>Bacillota</taxon>
        <taxon>Bacilli</taxon>
        <taxon>Bacillales</taxon>
        <taxon>Bacillaceae</taxon>
        <taxon>Pallidibacillus</taxon>
    </lineage>
</organism>
<evidence type="ECO:0000259" key="1">
    <source>
        <dbReference type="PROSITE" id="PS51782"/>
    </source>
</evidence>
<keyword evidence="3" id="KW-1185">Reference proteome</keyword>
<sequence>MMYFYRQCPQGHYPYKIQPGDTLIHIALRLDKSVSEILSANPGIDPYNLRVGENICIPACPPNHRPIIIQPGDTLYQISQTYGVTIESILEANPSIDPNYLRVGQRICIPAACALR</sequence>
<reference evidence="2 3" key="1">
    <citation type="submission" date="2022-10" db="EMBL/GenBank/DDBJ databases">
        <title>Description of Fervidibacillus gen. nov. in the family Fervidibacillaceae fam. nov. with two species, Fervidibacillus albus sp. nov., and Fervidibacillus halotolerans sp. nov., isolated from tidal flat sediments.</title>
        <authorList>
            <person name="Kwon K.K."/>
            <person name="Yang S.-H."/>
        </authorList>
    </citation>
    <scope>NUCLEOTIDE SEQUENCE [LARGE SCALE GENOMIC DNA]</scope>
    <source>
        <strain evidence="2 3">DSM 23332</strain>
    </source>
</reference>
<dbReference type="RefSeq" id="WP_263062382.1">
    <property type="nucleotide sequence ID" value="NZ_JAOUSE010000081.1"/>
</dbReference>
<protein>
    <submittedName>
        <fullName evidence="2">LysM domain-containing protein</fullName>
    </submittedName>
</protein>
<dbReference type="Pfam" id="PF01476">
    <property type="entry name" value="LysM"/>
    <property type="match status" value="2"/>
</dbReference>